<name>A0ABM1VYC3_APLCA</name>
<evidence type="ECO:0000313" key="10">
    <source>
        <dbReference type="RefSeq" id="XP_012941737.1"/>
    </source>
</evidence>
<accession>A0ABM1VYC3</accession>
<keyword evidence="3" id="KW-0677">Repeat</keyword>
<dbReference type="Gene3D" id="2.130.10.10">
    <property type="entry name" value="YVTN repeat-like/Quinoprotein amine dehydrogenase"/>
    <property type="match status" value="1"/>
</dbReference>
<keyword evidence="8" id="KW-1185">Reference proteome</keyword>
<dbReference type="InterPro" id="IPR036322">
    <property type="entry name" value="WD40_repeat_dom_sf"/>
</dbReference>
<evidence type="ECO:0000256" key="4">
    <source>
        <dbReference type="ARBA" id="ARBA00022801"/>
    </source>
</evidence>
<keyword evidence="9 10" id="KW-0489">Methyltransferase</keyword>
<dbReference type="GeneID" id="101855040"/>
<evidence type="ECO:0000256" key="2">
    <source>
        <dbReference type="ARBA" id="ARBA00022574"/>
    </source>
</evidence>
<dbReference type="RefSeq" id="XP_012941737.1">
    <property type="nucleotide sequence ID" value="XM_013086283.2"/>
</dbReference>
<dbReference type="InterPro" id="IPR052415">
    <property type="entry name" value="Diphthine_MTase"/>
</dbReference>
<evidence type="ECO:0000256" key="5">
    <source>
        <dbReference type="ARBA" id="ARBA00038092"/>
    </source>
</evidence>
<gene>
    <name evidence="9 10 11" type="primary">LOC101855040</name>
</gene>
<evidence type="ECO:0000256" key="3">
    <source>
        <dbReference type="ARBA" id="ARBA00022737"/>
    </source>
</evidence>
<dbReference type="EC" id="3.1.1.97" evidence="6"/>
<dbReference type="RefSeq" id="XP_035827416.1">
    <property type="nucleotide sequence ID" value="XM_035971523.1"/>
</dbReference>
<dbReference type="PANTHER" id="PTHR46042">
    <property type="entry name" value="DIPHTHINE METHYLTRANSFERASE"/>
    <property type="match status" value="1"/>
</dbReference>
<sequence length="395" mass="44235">MAKSGKTIQKVDTVVNADSVEWCPYHDNQHILLCGTYKLQESQSSLLEAESEPPSPAQVDKDVENVSRDPEVQVRVGGVTVYSLNFEGNTPELRETSSAALCGILDIKWLNEEVEDKALFGLVDAEGYFQLLQLDQESKRPSSITKEQLSDSSLGLSLGWSPACSGGTSRVAASDSAGCLTVFDVDSKVNTISSWQAHGYEAWITAFHKTDKNILYSGGDDCRLKRWDLRDTTQPTFTSRRHQMGVCSIQSHPFKDYIFATGSYDEELIIWDDRQLKKPLSYAALGGGVWRIKWDPFQGDFILTATMYNGTHIIDCTDLGQTPLPVVAKYDDHNLAYGADWCRLSENGTQRPARTQNDDQCEDIEKDKAPDDDTYLISTCSFYDHALHLWEWQNS</sequence>
<dbReference type="RefSeq" id="XP_005105145.1">
    <property type="nucleotide sequence ID" value="XM_005105088.3"/>
</dbReference>
<protein>
    <recommendedName>
        <fullName evidence="6">methylated diphthine methylhydrolase</fullName>
        <ecNumber evidence="6">3.1.1.97</ecNumber>
    </recommendedName>
</protein>
<comment type="catalytic activity">
    <reaction evidence="7">
        <text>diphthine methyl ester-[translation elongation factor 2] + H2O = diphthine-[translation elongation factor 2] + methanol + H(+)</text>
        <dbReference type="Rhea" id="RHEA:42656"/>
        <dbReference type="Rhea" id="RHEA-COMP:10172"/>
        <dbReference type="Rhea" id="RHEA-COMP:10173"/>
        <dbReference type="ChEBI" id="CHEBI:15377"/>
        <dbReference type="ChEBI" id="CHEBI:15378"/>
        <dbReference type="ChEBI" id="CHEBI:17790"/>
        <dbReference type="ChEBI" id="CHEBI:79005"/>
        <dbReference type="ChEBI" id="CHEBI:82696"/>
        <dbReference type="EC" id="3.1.1.97"/>
    </reaction>
</comment>
<dbReference type="GO" id="GO:0008168">
    <property type="term" value="F:methyltransferase activity"/>
    <property type="evidence" value="ECO:0007669"/>
    <property type="project" value="UniProtKB-KW"/>
</dbReference>
<evidence type="ECO:0000313" key="11">
    <source>
        <dbReference type="RefSeq" id="XP_035827416.1"/>
    </source>
</evidence>
<dbReference type="SMART" id="SM00320">
    <property type="entry name" value="WD40"/>
    <property type="match status" value="2"/>
</dbReference>
<dbReference type="InterPro" id="IPR015943">
    <property type="entry name" value="WD40/YVTN_repeat-like_dom_sf"/>
</dbReference>
<comment type="pathway">
    <text evidence="1">Protein modification; peptidyl-diphthamide biosynthesis.</text>
</comment>
<keyword evidence="4" id="KW-0378">Hydrolase</keyword>
<evidence type="ECO:0000256" key="7">
    <source>
        <dbReference type="ARBA" id="ARBA00047551"/>
    </source>
</evidence>
<dbReference type="SUPFAM" id="SSF50978">
    <property type="entry name" value="WD40 repeat-like"/>
    <property type="match status" value="1"/>
</dbReference>
<dbReference type="GO" id="GO:0032259">
    <property type="term" value="P:methylation"/>
    <property type="evidence" value="ECO:0007669"/>
    <property type="project" value="UniProtKB-KW"/>
</dbReference>
<comment type="similarity">
    <text evidence="5">Belongs to the DPH7 family.</text>
</comment>
<dbReference type="PANTHER" id="PTHR46042:SF1">
    <property type="entry name" value="DIPHTHINE METHYLTRANSFERASE"/>
    <property type="match status" value="1"/>
</dbReference>
<organism evidence="8 11">
    <name type="scientific">Aplysia californica</name>
    <name type="common">California sea hare</name>
    <dbReference type="NCBI Taxonomy" id="6500"/>
    <lineage>
        <taxon>Eukaryota</taxon>
        <taxon>Metazoa</taxon>
        <taxon>Spiralia</taxon>
        <taxon>Lophotrochozoa</taxon>
        <taxon>Mollusca</taxon>
        <taxon>Gastropoda</taxon>
        <taxon>Heterobranchia</taxon>
        <taxon>Euthyneura</taxon>
        <taxon>Tectipleura</taxon>
        <taxon>Aplysiida</taxon>
        <taxon>Aplysioidea</taxon>
        <taxon>Aplysiidae</taxon>
        <taxon>Aplysia</taxon>
    </lineage>
</organism>
<keyword evidence="2" id="KW-0853">WD repeat</keyword>
<dbReference type="Pfam" id="PF00400">
    <property type="entry name" value="WD40"/>
    <property type="match status" value="2"/>
</dbReference>
<evidence type="ECO:0000256" key="6">
    <source>
        <dbReference type="ARBA" id="ARBA00039131"/>
    </source>
</evidence>
<keyword evidence="9 10" id="KW-0808">Transferase</keyword>
<evidence type="ECO:0000313" key="9">
    <source>
        <dbReference type="RefSeq" id="XP_005105145.1"/>
    </source>
</evidence>
<dbReference type="InterPro" id="IPR001680">
    <property type="entry name" value="WD40_rpt"/>
</dbReference>
<proteinExistence type="inferred from homology"/>
<dbReference type="Proteomes" id="UP000694888">
    <property type="component" value="Unplaced"/>
</dbReference>
<reference evidence="9 10" key="1">
    <citation type="submission" date="2025-05" db="UniProtKB">
        <authorList>
            <consortium name="RefSeq"/>
        </authorList>
    </citation>
    <scope>IDENTIFICATION</scope>
</reference>
<evidence type="ECO:0000256" key="1">
    <source>
        <dbReference type="ARBA" id="ARBA00005156"/>
    </source>
</evidence>
<evidence type="ECO:0000313" key="8">
    <source>
        <dbReference type="Proteomes" id="UP000694888"/>
    </source>
</evidence>